<comment type="caution">
    <text evidence="3">The sequence shown here is derived from an EMBL/GenBank/DDBJ whole genome shotgun (WGS) entry which is preliminary data.</text>
</comment>
<keyword evidence="1" id="KW-0175">Coiled coil</keyword>
<gene>
    <name evidence="3" type="ORF">FMEXI_1934</name>
</gene>
<keyword evidence="4" id="KW-1185">Reference proteome</keyword>
<evidence type="ECO:0000313" key="3">
    <source>
        <dbReference type="EMBL" id="KAF5554652.1"/>
    </source>
</evidence>
<dbReference type="Proteomes" id="UP000522262">
    <property type="component" value="Unassembled WGS sequence"/>
</dbReference>
<organism evidence="3 4">
    <name type="scientific">Fusarium mexicanum</name>
    <dbReference type="NCBI Taxonomy" id="751941"/>
    <lineage>
        <taxon>Eukaryota</taxon>
        <taxon>Fungi</taxon>
        <taxon>Dikarya</taxon>
        <taxon>Ascomycota</taxon>
        <taxon>Pezizomycotina</taxon>
        <taxon>Sordariomycetes</taxon>
        <taxon>Hypocreomycetidae</taxon>
        <taxon>Hypocreales</taxon>
        <taxon>Nectriaceae</taxon>
        <taxon>Fusarium</taxon>
        <taxon>Fusarium fujikuroi species complex</taxon>
    </lineage>
</organism>
<dbReference type="AlphaFoldDB" id="A0A8H5JGA1"/>
<name>A0A8H5JGA1_9HYPO</name>
<feature type="region of interest" description="Disordered" evidence="2">
    <location>
        <begin position="258"/>
        <end position="382"/>
    </location>
</feature>
<reference evidence="3 4" key="1">
    <citation type="submission" date="2020-05" db="EMBL/GenBank/DDBJ databases">
        <title>Identification and distribution of gene clusters putatively required for synthesis of sphingolipid metabolism inhibitors in phylogenetically diverse species of the filamentous fungus Fusarium.</title>
        <authorList>
            <person name="Kim H.-S."/>
            <person name="Busman M."/>
            <person name="Brown D.W."/>
            <person name="Divon H."/>
            <person name="Uhlig S."/>
            <person name="Proctor R.H."/>
        </authorList>
    </citation>
    <scope>NUCLEOTIDE SEQUENCE [LARGE SCALE GENOMIC DNA]</scope>
    <source>
        <strain evidence="3 4">NRRL 53147</strain>
    </source>
</reference>
<feature type="compositionally biased region" description="Acidic residues" evidence="2">
    <location>
        <begin position="259"/>
        <end position="318"/>
    </location>
</feature>
<dbReference type="EMBL" id="JAAOAM010000041">
    <property type="protein sequence ID" value="KAF5554652.1"/>
    <property type="molecule type" value="Genomic_DNA"/>
</dbReference>
<accession>A0A8H5JGA1</accession>
<feature type="coiled-coil region" evidence="1">
    <location>
        <begin position="207"/>
        <end position="234"/>
    </location>
</feature>
<sequence>MDPIYREQLTYSLGLYFREAYNGQGHSRYSVKAHVPVDLSLDNKIEEILAVLDPEDFLSQALRYYQHCALDPEGHKDERRILEIQQRIDNEYGQFLKDNNLLKYTAHDNWLEEALKAPAEGRLPDRHSCEPQPVIETDNGKRRTQLKYAIDSEMEKLTGVPQKRRPKDSELLTICPATIESSFSLLDPFDYTGRYSLHYISLRKFSNMAHKDAYQEAQIRRDDYKAEHFELLREESRQLVEWEKREEAKDKKYWKKIEDDPDDFTSEDEMSEEDVSEEDESGDHESEDEMSEAEGSEDEGSEDDGSEEDGSENGETEGDGASSSAGMDIDLPEPTSEDLTTKISVLQISGKTSNGEGGGLTQTAKKRPFDDSDDTDDAAASGYKRAKIEPWRERFNPYRRM</sequence>
<proteinExistence type="predicted"/>
<feature type="compositionally biased region" description="Polar residues" evidence="2">
    <location>
        <begin position="337"/>
        <end position="354"/>
    </location>
</feature>
<evidence type="ECO:0000256" key="1">
    <source>
        <dbReference type="SAM" id="Coils"/>
    </source>
</evidence>
<protein>
    <submittedName>
        <fullName evidence="3">Uncharacterized protein</fullName>
    </submittedName>
</protein>
<evidence type="ECO:0000313" key="4">
    <source>
        <dbReference type="Proteomes" id="UP000522262"/>
    </source>
</evidence>
<evidence type="ECO:0000256" key="2">
    <source>
        <dbReference type="SAM" id="MobiDB-lite"/>
    </source>
</evidence>